<evidence type="ECO:0000313" key="1">
    <source>
        <dbReference type="EMBL" id="KAE9392015.1"/>
    </source>
</evidence>
<sequence length="206" mass="23099">MWELAKHNQRCSIDERWRCFDVLPIQSYQYKLVPGSRNKCTEIPLFAFDPQTSSFEQFSYPYDDLPAFTLDLYPFHSVIHSSEAVWTNDRSSPLYTIFNISISWMGNKPASFGQIAAGQLDTDSDSDSWSSMVSTHSDLTSVSVESPLTHEHVSLTKQTANRISSWLVMLQAEKPLPVVTFDISNAGDDSGSSDSALQMDKKLVGT</sequence>
<keyword evidence="2" id="KW-1185">Reference proteome</keyword>
<dbReference type="Proteomes" id="UP000799118">
    <property type="component" value="Unassembled WGS sequence"/>
</dbReference>
<dbReference type="AlphaFoldDB" id="A0A6A4H3Z3"/>
<accession>A0A6A4H3Z3</accession>
<dbReference type="EMBL" id="ML769606">
    <property type="protein sequence ID" value="KAE9392015.1"/>
    <property type="molecule type" value="Genomic_DNA"/>
</dbReference>
<protein>
    <submittedName>
        <fullName evidence="1">Uncharacterized protein</fullName>
    </submittedName>
</protein>
<gene>
    <name evidence="1" type="ORF">BT96DRAFT_924950</name>
</gene>
<organism evidence="1 2">
    <name type="scientific">Gymnopus androsaceus JB14</name>
    <dbReference type="NCBI Taxonomy" id="1447944"/>
    <lineage>
        <taxon>Eukaryota</taxon>
        <taxon>Fungi</taxon>
        <taxon>Dikarya</taxon>
        <taxon>Basidiomycota</taxon>
        <taxon>Agaricomycotina</taxon>
        <taxon>Agaricomycetes</taxon>
        <taxon>Agaricomycetidae</taxon>
        <taxon>Agaricales</taxon>
        <taxon>Marasmiineae</taxon>
        <taxon>Omphalotaceae</taxon>
        <taxon>Gymnopus</taxon>
    </lineage>
</organism>
<evidence type="ECO:0000313" key="2">
    <source>
        <dbReference type="Proteomes" id="UP000799118"/>
    </source>
</evidence>
<proteinExistence type="predicted"/>
<name>A0A6A4H3Z3_9AGAR</name>
<dbReference type="OrthoDB" id="3133596at2759"/>
<reference evidence="1" key="1">
    <citation type="journal article" date="2019" name="Environ. Microbiol.">
        <title>Fungal ecological strategies reflected in gene transcription - a case study of two litter decomposers.</title>
        <authorList>
            <person name="Barbi F."/>
            <person name="Kohler A."/>
            <person name="Barry K."/>
            <person name="Baskaran P."/>
            <person name="Daum C."/>
            <person name="Fauchery L."/>
            <person name="Ihrmark K."/>
            <person name="Kuo A."/>
            <person name="LaButti K."/>
            <person name="Lipzen A."/>
            <person name="Morin E."/>
            <person name="Grigoriev I.V."/>
            <person name="Henrissat B."/>
            <person name="Lindahl B."/>
            <person name="Martin F."/>
        </authorList>
    </citation>
    <scope>NUCLEOTIDE SEQUENCE</scope>
    <source>
        <strain evidence="1">JB14</strain>
    </source>
</reference>